<dbReference type="STRING" id="1758689.SGUI_1370"/>
<evidence type="ECO:0000313" key="3">
    <source>
        <dbReference type="Proteomes" id="UP000092482"/>
    </source>
</evidence>
<name>A0A1B1NBG0_9MICO</name>
<dbReference type="RefSeq" id="WP_237141471.1">
    <property type="nucleotide sequence ID" value="NZ_CP014989.1"/>
</dbReference>
<protein>
    <submittedName>
        <fullName evidence="2">Uncharacterized protein</fullName>
    </submittedName>
</protein>
<proteinExistence type="predicted"/>
<dbReference type="InterPro" id="IPR011990">
    <property type="entry name" value="TPR-like_helical_dom_sf"/>
</dbReference>
<dbReference type="AlphaFoldDB" id="A0A1B1NBG0"/>
<evidence type="ECO:0000313" key="2">
    <source>
        <dbReference type="EMBL" id="ANS78766.1"/>
    </source>
</evidence>
<gene>
    <name evidence="2" type="ORF">SGUI_1370</name>
</gene>
<sequence length="139" mass="15380">MGDFEDMLRGLDGSGDDQDRRIPVGEAVALPADDDLDDHARYDRATFAFETKDYVRAATLLEPLVQADPGNAEVRLLLARSYYHSARLGRAETELRAMVERWPSDAYAHLVLARTLQRAGRAEEGAPHLKLAEAMGLEG</sequence>
<dbReference type="EMBL" id="CP014989">
    <property type="protein sequence ID" value="ANS78766.1"/>
    <property type="molecule type" value="Genomic_DNA"/>
</dbReference>
<organism evidence="2 3">
    <name type="scientific">Serinicoccus hydrothermalis</name>
    <dbReference type="NCBI Taxonomy" id="1758689"/>
    <lineage>
        <taxon>Bacteria</taxon>
        <taxon>Bacillati</taxon>
        <taxon>Actinomycetota</taxon>
        <taxon>Actinomycetes</taxon>
        <taxon>Micrococcales</taxon>
        <taxon>Ornithinimicrobiaceae</taxon>
        <taxon>Serinicoccus</taxon>
    </lineage>
</organism>
<dbReference type="Pfam" id="PF14559">
    <property type="entry name" value="TPR_19"/>
    <property type="match status" value="1"/>
</dbReference>
<reference evidence="2 3" key="1">
    <citation type="submission" date="2016-03" db="EMBL/GenBank/DDBJ databases">
        <title>Shallow-sea hydrothermal system.</title>
        <authorList>
            <person name="Tang K."/>
        </authorList>
    </citation>
    <scope>NUCLEOTIDE SEQUENCE [LARGE SCALE GENOMIC DNA]</scope>
    <source>
        <strain evidence="2 3">JLT9</strain>
    </source>
</reference>
<dbReference type="Gene3D" id="1.25.40.10">
    <property type="entry name" value="Tetratricopeptide repeat domain"/>
    <property type="match status" value="1"/>
</dbReference>
<dbReference type="Proteomes" id="UP000092482">
    <property type="component" value="Chromosome"/>
</dbReference>
<accession>A0A1B1NBG0</accession>
<dbReference type="KEGG" id="serj:SGUI_1370"/>
<dbReference type="SUPFAM" id="SSF48452">
    <property type="entry name" value="TPR-like"/>
    <property type="match status" value="1"/>
</dbReference>
<keyword evidence="3" id="KW-1185">Reference proteome</keyword>
<feature type="region of interest" description="Disordered" evidence="1">
    <location>
        <begin position="1"/>
        <end position="22"/>
    </location>
</feature>
<evidence type="ECO:0000256" key="1">
    <source>
        <dbReference type="SAM" id="MobiDB-lite"/>
    </source>
</evidence>